<reference evidence="2 3" key="1">
    <citation type="journal article" date="2012" name="J. Bacteriol.">
        <title>Genome Sequence of the Protease-Producing Bacterium Rheinheimera nanhaiensis E407-8T, Isolated from Deep-Sea Sediment of the South China Sea.</title>
        <authorList>
            <person name="Zhang X.-Y."/>
            <person name="Zhang Y.-J."/>
            <person name="Qin Q.-L."/>
            <person name="Xie B.-B."/>
            <person name="Chen X.-L."/>
            <person name="Zhou B.-C."/>
            <person name="Zhang Y.-Z."/>
        </authorList>
    </citation>
    <scope>NUCLEOTIDE SEQUENCE [LARGE SCALE GENOMIC DNA]</scope>
    <source>
        <strain evidence="2 3">E407-8</strain>
    </source>
</reference>
<organism evidence="2 3">
    <name type="scientific">Rheinheimera nanhaiensis E407-8</name>
    <dbReference type="NCBI Taxonomy" id="562729"/>
    <lineage>
        <taxon>Bacteria</taxon>
        <taxon>Pseudomonadati</taxon>
        <taxon>Pseudomonadota</taxon>
        <taxon>Gammaproteobacteria</taxon>
        <taxon>Chromatiales</taxon>
        <taxon>Chromatiaceae</taxon>
        <taxon>Rheinheimera</taxon>
    </lineage>
</organism>
<dbReference type="RefSeq" id="WP_008223845.1">
    <property type="nucleotide sequence ID" value="NZ_BAFK01000026.1"/>
</dbReference>
<dbReference type="AlphaFoldDB" id="I1E229"/>
<feature type="repeat" description="TPR" evidence="1">
    <location>
        <begin position="497"/>
        <end position="530"/>
    </location>
</feature>
<dbReference type="Proteomes" id="UP000004374">
    <property type="component" value="Unassembled WGS sequence"/>
</dbReference>
<dbReference type="OrthoDB" id="9778494at2"/>
<protein>
    <recommendedName>
        <fullName evidence="4">TPR repeat-containing protein</fullName>
    </recommendedName>
</protein>
<dbReference type="PANTHER" id="PTHR45588">
    <property type="entry name" value="TPR DOMAIN-CONTAINING PROTEIN"/>
    <property type="match status" value="1"/>
</dbReference>
<keyword evidence="3" id="KW-1185">Reference proteome</keyword>
<evidence type="ECO:0000256" key="1">
    <source>
        <dbReference type="PROSITE-ProRule" id="PRU00339"/>
    </source>
</evidence>
<evidence type="ECO:0008006" key="4">
    <source>
        <dbReference type="Google" id="ProtNLM"/>
    </source>
</evidence>
<dbReference type="Gene3D" id="1.25.40.10">
    <property type="entry name" value="Tetratricopeptide repeat domain"/>
    <property type="match status" value="1"/>
</dbReference>
<gene>
    <name evidence="2" type="ORF">RNAN_3379</name>
</gene>
<dbReference type="EMBL" id="BAFK01000026">
    <property type="protein sequence ID" value="GAB60357.1"/>
    <property type="molecule type" value="Genomic_DNA"/>
</dbReference>
<comment type="caution">
    <text evidence="2">The sequence shown here is derived from an EMBL/GenBank/DDBJ whole genome shotgun (WGS) entry which is preliminary data.</text>
</comment>
<dbReference type="SUPFAM" id="SSF48452">
    <property type="entry name" value="TPR-like"/>
    <property type="match status" value="2"/>
</dbReference>
<evidence type="ECO:0000313" key="3">
    <source>
        <dbReference type="Proteomes" id="UP000004374"/>
    </source>
</evidence>
<sequence length="573" mass="62899">MKQLLYLLVIVCVVLGISFALNHRQDDSSELSSATVTPAPEKNYLPEIAPVGATLLDGLGDYSLPVTTANPQVQRWFDQAMVLTYGFNHQAAERSFLKALELDPQCAMCWWGAALVLGPHVNAGMDPANNTAAWQRLQAATKVAPLATAWEQAFIQALAARYTEQPPADRTALDQAYAGAMAKLVQQLPDQFDAATLYAESLMNLQPWDYWDNNGKPTGNTAEIVQLLEGIIARNGEHAGALHLYIHAVEASNEPERGVQAADRLRSLIPGSGHLVHMPAHIYARVGRWHDAVIANQRAIEADNNYLAACRPGPGVYPLGYVPHNHHFLWFAATMTGNQQLALAAADSTSARTSDPQLMRMAGMEAMQNFAVTPLFAKVRFGQWQAILQTPEPAADLPYMRAIWHYAQGIAALRTGDAKAAERHHVALLALVDDPTIAAMKVWQRYSLKHGVAVAERTLAAELAWTNNHQDAAIAALRQAILVEDELPYDEPPAWHAPVRQSLGAMLLEAGRAVEAEQAYRQELRRNPENGWSLFGLQQALRAQGKTAEADQVAERYRQAWAHADITLASSRL</sequence>
<evidence type="ECO:0000313" key="2">
    <source>
        <dbReference type="EMBL" id="GAB60357.1"/>
    </source>
</evidence>
<dbReference type="InterPro" id="IPR011990">
    <property type="entry name" value="TPR-like_helical_dom_sf"/>
</dbReference>
<name>I1E229_9GAMM</name>
<dbReference type="PANTHER" id="PTHR45588:SF1">
    <property type="entry name" value="WW DOMAIN-CONTAINING PROTEIN"/>
    <property type="match status" value="1"/>
</dbReference>
<keyword evidence="1" id="KW-0802">TPR repeat</keyword>
<proteinExistence type="predicted"/>
<dbReference type="PROSITE" id="PS50005">
    <property type="entry name" value="TPR"/>
    <property type="match status" value="1"/>
</dbReference>
<dbReference type="SMART" id="SM00028">
    <property type="entry name" value="TPR"/>
    <property type="match status" value="3"/>
</dbReference>
<accession>I1E229</accession>
<dbReference type="InterPro" id="IPR019734">
    <property type="entry name" value="TPR_rpt"/>
</dbReference>
<dbReference type="STRING" id="562729.RNAN_3379"/>